<reference evidence="2 3" key="1">
    <citation type="submission" date="2024-11" db="EMBL/GenBank/DDBJ databases">
        <authorList>
            <person name="Kaparullina E.N."/>
            <person name="Delegan Y.A."/>
            <person name="Doronina N.V."/>
        </authorList>
    </citation>
    <scope>NUCLEOTIDE SEQUENCE [LARGE SCALE GENOMIC DNA]</scope>
    <source>
        <strain evidence="2 3">7sh_L</strain>
    </source>
</reference>
<dbReference type="InterPro" id="IPR050706">
    <property type="entry name" value="Cyclic-di-GMP_PDE-like"/>
</dbReference>
<keyword evidence="3" id="KW-1185">Reference proteome</keyword>
<evidence type="ECO:0000259" key="1">
    <source>
        <dbReference type="PROSITE" id="PS50883"/>
    </source>
</evidence>
<gene>
    <name evidence="2" type="ORF">ACIKP9_06750</name>
</gene>
<dbReference type="RefSeq" id="WP_400880879.1">
    <property type="nucleotide sequence ID" value="NZ_JBIWXY010000001.1"/>
</dbReference>
<dbReference type="SMART" id="SM00052">
    <property type="entry name" value="EAL"/>
    <property type="match status" value="1"/>
</dbReference>
<name>A0ABW8GPP1_9PROT</name>
<dbReference type="InterPro" id="IPR035919">
    <property type="entry name" value="EAL_sf"/>
</dbReference>
<dbReference type="Gene3D" id="3.20.20.450">
    <property type="entry name" value="EAL domain"/>
    <property type="match status" value="1"/>
</dbReference>
<dbReference type="PROSITE" id="PS50883">
    <property type="entry name" value="EAL"/>
    <property type="match status" value="1"/>
</dbReference>
<organism evidence="2 3">
    <name type="scientific">Methylobacillus methanolivorans</name>
    <dbReference type="NCBI Taxonomy" id="1848927"/>
    <lineage>
        <taxon>Bacteria</taxon>
        <taxon>Pseudomonadati</taxon>
        <taxon>Pseudomonadota</taxon>
        <taxon>Betaproteobacteria</taxon>
        <taxon>Nitrosomonadales</taxon>
        <taxon>Methylophilaceae</taxon>
        <taxon>Methylobacillus</taxon>
    </lineage>
</organism>
<evidence type="ECO:0000313" key="2">
    <source>
        <dbReference type="EMBL" id="MFJ5445925.1"/>
    </source>
</evidence>
<dbReference type="PANTHER" id="PTHR33121:SF76">
    <property type="entry name" value="SIGNALING PROTEIN"/>
    <property type="match status" value="1"/>
</dbReference>
<dbReference type="SUPFAM" id="SSF141868">
    <property type="entry name" value="EAL domain-like"/>
    <property type="match status" value="1"/>
</dbReference>
<dbReference type="Pfam" id="PF00563">
    <property type="entry name" value="EAL"/>
    <property type="match status" value="1"/>
</dbReference>
<dbReference type="PANTHER" id="PTHR33121">
    <property type="entry name" value="CYCLIC DI-GMP PHOSPHODIESTERASE PDEF"/>
    <property type="match status" value="1"/>
</dbReference>
<comment type="caution">
    <text evidence="2">The sequence shown here is derived from an EMBL/GenBank/DDBJ whole genome shotgun (WGS) entry which is preliminary data.</text>
</comment>
<dbReference type="EMBL" id="JBIWXY010000001">
    <property type="protein sequence ID" value="MFJ5445925.1"/>
    <property type="molecule type" value="Genomic_DNA"/>
</dbReference>
<sequence length="294" mass="32924">MTKHSVPTSIAIEQLKAQLRESLYLDLDEYGLEEQSSGEFNSSFLGLQLNSAFQPIYDSEAGDLFGHEAFIRPSLGGQQAINPEFAFSFAGQVGKLVKFDRVVRTLHVLNFRQIYAENGLLFLNVHPNLLMSVNAHGKVFERILHANSVPTHRVVIEIQESVVEHEHQLADAIENYKERGYRIAIGNFGSKHSHLERLWKLAPEFVKLDIGLIKEAERNTRMRKILPRLIQLIHDIGAQPVITGIESQTGLDIAVESGTTLLQGYFLGRPVTAKELQPTQALKPSLQLNKRAAA</sequence>
<protein>
    <submittedName>
        <fullName evidence="2">EAL domain-containing protein</fullName>
    </submittedName>
</protein>
<proteinExistence type="predicted"/>
<dbReference type="InterPro" id="IPR001633">
    <property type="entry name" value="EAL_dom"/>
</dbReference>
<evidence type="ECO:0000313" key="3">
    <source>
        <dbReference type="Proteomes" id="UP001617669"/>
    </source>
</evidence>
<dbReference type="Proteomes" id="UP001617669">
    <property type="component" value="Unassembled WGS sequence"/>
</dbReference>
<feature type="domain" description="EAL" evidence="1">
    <location>
        <begin position="33"/>
        <end position="284"/>
    </location>
</feature>
<dbReference type="CDD" id="cd01948">
    <property type="entry name" value="EAL"/>
    <property type="match status" value="1"/>
</dbReference>
<accession>A0ABW8GPP1</accession>